<evidence type="ECO:0000256" key="9">
    <source>
        <dbReference type="RuleBase" id="RU004338"/>
    </source>
</evidence>
<keyword evidence="5 9" id="KW-0456">Lyase</keyword>
<evidence type="ECO:0000256" key="5">
    <source>
        <dbReference type="ARBA" id="ARBA00023239"/>
    </source>
</evidence>
<dbReference type="OrthoDB" id="1476984at2759"/>
<comment type="subunit">
    <text evidence="3 9">Homotrimer.</text>
</comment>
<evidence type="ECO:0000256" key="4">
    <source>
        <dbReference type="ARBA" id="ARBA00022723"/>
    </source>
</evidence>
<evidence type="ECO:0000256" key="2">
    <source>
        <dbReference type="ARBA" id="ARBA00008621"/>
    </source>
</evidence>
<dbReference type="GO" id="GO:0047443">
    <property type="term" value="F:4-hydroxy-4-methyl-2-oxoglutarate aldolase activity"/>
    <property type="evidence" value="ECO:0007669"/>
    <property type="project" value="UniProtKB-EC"/>
</dbReference>
<comment type="catalytic activity">
    <reaction evidence="1 9">
        <text>4-hydroxy-4-methyl-2-oxoglutarate = 2 pyruvate</text>
        <dbReference type="Rhea" id="RHEA:22748"/>
        <dbReference type="ChEBI" id="CHEBI:15361"/>
        <dbReference type="ChEBI" id="CHEBI:58276"/>
        <dbReference type="EC" id="4.1.3.17"/>
    </reaction>
</comment>
<dbReference type="PANTHER" id="PTHR33254">
    <property type="entry name" value="4-HYDROXY-4-METHYL-2-OXOGLUTARATE ALDOLASE 3-RELATED"/>
    <property type="match status" value="1"/>
</dbReference>
<comment type="cofactor">
    <cofactor evidence="8">
        <name>Mg(2+)</name>
        <dbReference type="ChEBI" id="CHEBI:18420"/>
    </cofactor>
</comment>
<dbReference type="GO" id="GO:0046872">
    <property type="term" value="F:metal ion binding"/>
    <property type="evidence" value="ECO:0007669"/>
    <property type="project" value="UniProtKB-KW"/>
</dbReference>
<dbReference type="GO" id="GO:0051252">
    <property type="term" value="P:regulation of RNA metabolic process"/>
    <property type="evidence" value="ECO:0007669"/>
    <property type="project" value="InterPro"/>
</dbReference>
<keyword evidence="8" id="KW-0460">Magnesium</keyword>
<proteinExistence type="inferred from homology"/>
<reference evidence="11" key="1">
    <citation type="journal article" date="2023" name="Commun. Biol.">
        <title>Genome analysis of Parmales, the sister group of diatoms, reveals the evolutionary specialization of diatoms from phago-mixotrophs to photoautotrophs.</title>
        <authorList>
            <person name="Ban H."/>
            <person name="Sato S."/>
            <person name="Yoshikawa S."/>
            <person name="Yamada K."/>
            <person name="Nakamura Y."/>
            <person name="Ichinomiya M."/>
            <person name="Sato N."/>
            <person name="Blanc-Mathieu R."/>
            <person name="Endo H."/>
            <person name="Kuwata A."/>
            <person name="Ogata H."/>
        </authorList>
    </citation>
    <scope>NUCLEOTIDE SEQUENCE [LARGE SCALE GENOMIC DNA]</scope>
</reference>
<dbReference type="InterPro" id="IPR036704">
    <property type="entry name" value="RraA/RraA-like_sf"/>
</dbReference>
<dbReference type="GO" id="GO:0008948">
    <property type="term" value="F:oxaloacetate decarboxylase activity"/>
    <property type="evidence" value="ECO:0007669"/>
    <property type="project" value="UniProtKB-EC"/>
</dbReference>
<evidence type="ECO:0000313" key="11">
    <source>
        <dbReference type="Proteomes" id="UP001165065"/>
    </source>
</evidence>
<evidence type="ECO:0000313" key="10">
    <source>
        <dbReference type="EMBL" id="GMI41150.1"/>
    </source>
</evidence>
<comment type="similarity">
    <text evidence="2 9">Belongs to the class II aldolase/RraA-like family.</text>
</comment>
<evidence type="ECO:0000256" key="7">
    <source>
        <dbReference type="ARBA" id="ARBA00047973"/>
    </source>
</evidence>
<keyword evidence="11" id="KW-1185">Reference proteome</keyword>
<evidence type="ECO:0000256" key="3">
    <source>
        <dbReference type="ARBA" id="ARBA00011233"/>
    </source>
</evidence>
<evidence type="ECO:0000256" key="1">
    <source>
        <dbReference type="ARBA" id="ARBA00001342"/>
    </source>
</evidence>
<comment type="cofactor">
    <cofactor evidence="9">
        <name>a divalent metal cation</name>
        <dbReference type="ChEBI" id="CHEBI:60240"/>
    </cofactor>
</comment>
<dbReference type="InterPro" id="IPR010203">
    <property type="entry name" value="RraA"/>
</dbReference>
<comment type="function">
    <text evidence="6 9">Catalyzes the aldol cleavage of 4-hydroxy-4-methyl-2-oxoglutarate (HMG) into 2 molecules of pyruvate. Also contains a secondary oxaloacetate (OAA) decarboxylase activity due to the common pyruvate enolate transition state formed following C-C bond cleavage in the retro-aldol and decarboxylation reactions.</text>
</comment>
<dbReference type="EC" id="4.1.3.17" evidence="9"/>
<protein>
    <recommendedName>
        <fullName evidence="9">4-hydroxy-4-methyl-2-oxoglutarate aldolase</fullName>
        <shortName evidence="9">HMG aldolase</shortName>
        <ecNumber evidence="9">4.1.1.112</ecNumber>
        <ecNumber evidence="9">4.1.3.17</ecNumber>
    </recommendedName>
    <alternativeName>
        <fullName evidence="9">Oxaloacetate decarboxylase</fullName>
    </alternativeName>
</protein>
<comment type="catalytic activity">
    <reaction evidence="7 9">
        <text>oxaloacetate + H(+) = pyruvate + CO2</text>
        <dbReference type="Rhea" id="RHEA:15641"/>
        <dbReference type="ChEBI" id="CHEBI:15361"/>
        <dbReference type="ChEBI" id="CHEBI:15378"/>
        <dbReference type="ChEBI" id="CHEBI:16452"/>
        <dbReference type="ChEBI" id="CHEBI:16526"/>
        <dbReference type="EC" id="4.1.1.112"/>
    </reaction>
</comment>
<dbReference type="InterPro" id="IPR005493">
    <property type="entry name" value="RraA/RraA-like"/>
</dbReference>
<dbReference type="CDD" id="cd16841">
    <property type="entry name" value="RraA_family"/>
    <property type="match status" value="1"/>
</dbReference>
<evidence type="ECO:0000256" key="8">
    <source>
        <dbReference type="PIRSR" id="PIRSR605493-1"/>
    </source>
</evidence>
<dbReference type="Pfam" id="PF03737">
    <property type="entry name" value="RraA-like"/>
    <property type="match status" value="1"/>
</dbReference>
<keyword evidence="4 8" id="KW-0479">Metal-binding</keyword>
<dbReference type="AlphaFoldDB" id="A0A9W7GDU9"/>
<dbReference type="SUPFAM" id="SSF89562">
    <property type="entry name" value="RraA-like"/>
    <property type="match status" value="1"/>
</dbReference>
<evidence type="ECO:0000256" key="6">
    <source>
        <dbReference type="ARBA" id="ARBA00025046"/>
    </source>
</evidence>
<dbReference type="NCBIfam" id="TIGR01935">
    <property type="entry name" value="NOT-MenG"/>
    <property type="match status" value="1"/>
</dbReference>
<comment type="caution">
    <text evidence="10">The sequence shown here is derived from an EMBL/GenBank/DDBJ whole genome shotgun (WGS) entry which is preliminary data.</text>
</comment>
<name>A0A9W7GDU9_9STRA</name>
<dbReference type="NCBIfam" id="NF006875">
    <property type="entry name" value="PRK09372.1"/>
    <property type="match status" value="1"/>
</dbReference>
<dbReference type="PANTHER" id="PTHR33254:SF4">
    <property type="entry name" value="4-HYDROXY-4-METHYL-2-OXOGLUTARATE ALDOLASE 3-RELATED"/>
    <property type="match status" value="1"/>
</dbReference>
<dbReference type="GO" id="GO:0008428">
    <property type="term" value="F:ribonuclease inhibitor activity"/>
    <property type="evidence" value="ECO:0007669"/>
    <property type="project" value="InterPro"/>
</dbReference>
<organism evidence="10 11">
    <name type="scientific">Triparma columacea</name>
    <dbReference type="NCBI Taxonomy" id="722753"/>
    <lineage>
        <taxon>Eukaryota</taxon>
        <taxon>Sar</taxon>
        <taxon>Stramenopiles</taxon>
        <taxon>Ochrophyta</taxon>
        <taxon>Bolidophyceae</taxon>
        <taxon>Parmales</taxon>
        <taxon>Triparmaceae</taxon>
        <taxon>Triparma</taxon>
    </lineage>
</organism>
<sequence length="199" mass="21251">MIQTLTRPSKRIINITPNPFNSTMSSLSTTPSKTPTKAVADLCDDYIPSPTPIHIVNPCIFKDYGGKKSFSGKIRTVKCHESNPLVKDLLSSKPSSPSEVLVVDGGGSLRCALLGDMIASLAVQNGWSGIIINGCIRDSKVISTMDIGVKARGTMPVKSLKNNPGVSDVVVAFEGVEFVPGHYLYADEDGIIVSEKELS</sequence>
<feature type="binding site" evidence="8">
    <location>
        <begin position="115"/>
        <end position="118"/>
    </location>
    <ligand>
        <name>substrate</name>
    </ligand>
</feature>
<dbReference type="EC" id="4.1.1.112" evidence="9"/>
<feature type="binding site" evidence="8">
    <location>
        <position position="138"/>
    </location>
    <ligand>
        <name>Mg(2+)</name>
        <dbReference type="ChEBI" id="CHEBI:18420"/>
    </ligand>
</feature>
<accession>A0A9W7GDU9</accession>
<dbReference type="Gene3D" id="3.50.30.40">
    <property type="entry name" value="Ribonuclease E inhibitor RraA/RraA-like"/>
    <property type="match status" value="1"/>
</dbReference>
<dbReference type="Proteomes" id="UP001165065">
    <property type="component" value="Unassembled WGS sequence"/>
</dbReference>
<dbReference type="EMBL" id="BRYA01000143">
    <property type="protein sequence ID" value="GMI41150.1"/>
    <property type="molecule type" value="Genomic_DNA"/>
</dbReference>
<feature type="binding site" evidence="8">
    <location>
        <position position="137"/>
    </location>
    <ligand>
        <name>substrate</name>
    </ligand>
</feature>
<gene>
    <name evidence="10" type="ORF">TrCOL_g2725</name>
</gene>